<dbReference type="EMBL" id="JW876320">
    <property type="protein sequence ID" value="AFP08837.1"/>
    <property type="molecule type" value="mRNA"/>
</dbReference>
<dbReference type="CTD" id="143941"/>
<evidence type="ECO:0000313" key="6">
    <source>
        <dbReference type="EMBL" id="AFP08837.1"/>
    </source>
</evidence>
<dbReference type="AlphaFoldDB" id="V9LAS4"/>
<proteinExistence type="evidence at transcript level"/>
<keyword evidence="4 5" id="KW-0802">TPR repeat</keyword>
<dbReference type="KEGG" id="cmk:103180332"/>
<dbReference type="OrthoDB" id="539634at2759"/>
<accession>V9LAS4</accession>
<organism evidence="6">
    <name type="scientific">Callorhinchus milii</name>
    <name type="common">Ghost shark</name>
    <dbReference type="NCBI Taxonomy" id="7868"/>
    <lineage>
        <taxon>Eukaryota</taxon>
        <taxon>Metazoa</taxon>
        <taxon>Chordata</taxon>
        <taxon>Craniata</taxon>
        <taxon>Vertebrata</taxon>
        <taxon>Chondrichthyes</taxon>
        <taxon>Holocephali</taxon>
        <taxon>Chimaeriformes</taxon>
        <taxon>Callorhinchidae</taxon>
        <taxon>Callorhinchus</taxon>
    </lineage>
</organism>
<evidence type="ECO:0000256" key="5">
    <source>
        <dbReference type="PROSITE-ProRule" id="PRU00339"/>
    </source>
</evidence>
<dbReference type="Pfam" id="PF13424">
    <property type="entry name" value="TPR_12"/>
    <property type="match status" value="1"/>
</dbReference>
<keyword evidence="3" id="KW-0677">Repeat</keyword>
<evidence type="ECO:0000256" key="4">
    <source>
        <dbReference type="ARBA" id="ARBA00022803"/>
    </source>
</evidence>
<dbReference type="RefSeq" id="XP_007894311.2">
    <property type="nucleotide sequence ID" value="XM_007896120.2"/>
</dbReference>
<evidence type="ECO:0000256" key="3">
    <source>
        <dbReference type="ARBA" id="ARBA00022737"/>
    </source>
</evidence>
<dbReference type="PANTHER" id="PTHR21405">
    <property type="entry name" value="CDNA SEQUENCE BC021608"/>
    <property type="match status" value="1"/>
</dbReference>
<dbReference type="FunFam" id="1.25.40.10:FF:000213">
    <property type="entry name" value="Tetratricopeptide repeat domain 36"/>
    <property type="match status" value="1"/>
</dbReference>
<dbReference type="GO" id="GO:0006570">
    <property type="term" value="P:tyrosine metabolic process"/>
    <property type="evidence" value="ECO:0007669"/>
    <property type="project" value="TreeGrafter"/>
</dbReference>
<dbReference type="SMART" id="SM00028">
    <property type="entry name" value="TPR"/>
    <property type="match status" value="3"/>
</dbReference>
<evidence type="ECO:0000256" key="1">
    <source>
        <dbReference type="ARBA" id="ARBA00006995"/>
    </source>
</evidence>
<sequence length="186" mass="20069">MASLNDQAVLQAIFNPNAPFGDVAGLNLKAEQTDDDSRFEPQLVAQVKALEVEGVSLAEAGNVDGALESFTRAVGILPERPSGYNNRAQVLRLKGDTAGALKDLDKAVELSGERGLSAAQALVQRALLHRLAGREPEAESDFRRAAELGSTFARHQVTLLNPFAALCNHMLHKMMSQLRQPEPDSQ</sequence>
<reference evidence="6" key="1">
    <citation type="journal article" date="2014" name="Nature">
        <title>Elephant shark genome provides unique insights into gnathostome evolution.</title>
        <authorList>
            <consortium name="International Elephant Shark Genome Sequencing Consortium"/>
            <person name="Venkatesh B."/>
            <person name="Lee A.P."/>
            <person name="Ravi V."/>
            <person name="Maurya A.K."/>
            <person name="Lian M.M."/>
            <person name="Swann J.B."/>
            <person name="Ohta Y."/>
            <person name="Flajnik M.F."/>
            <person name="Sutoh Y."/>
            <person name="Kasahara M."/>
            <person name="Hoon S."/>
            <person name="Gangu V."/>
            <person name="Roy S.W."/>
            <person name="Irimia M."/>
            <person name="Korzh V."/>
            <person name="Kondrychyn I."/>
            <person name="Lim Z.W."/>
            <person name="Tay B.H."/>
            <person name="Tohari S."/>
            <person name="Kong K.W."/>
            <person name="Ho S."/>
            <person name="Lorente-Galdos B."/>
            <person name="Quilez J."/>
            <person name="Marques-Bonet T."/>
            <person name="Raney B.J."/>
            <person name="Ingham P.W."/>
            <person name="Tay A."/>
            <person name="Hillier L.W."/>
            <person name="Minx P."/>
            <person name="Boehm T."/>
            <person name="Wilson R.K."/>
            <person name="Brenner S."/>
            <person name="Warren W.C."/>
        </authorList>
    </citation>
    <scope>NUCLEOTIDE SEQUENCE</scope>
    <source>
        <tissue evidence="6">Liver</tissue>
    </source>
</reference>
<feature type="repeat" description="TPR" evidence="5">
    <location>
        <begin position="47"/>
        <end position="80"/>
    </location>
</feature>
<evidence type="ECO:0000256" key="2">
    <source>
        <dbReference type="ARBA" id="ARBA00019994"/>
    </source>
</evidence>
<dbReference type="SUPFAM" id="SSF48452">
    <property type="entry name" value="TPR-like"/>
    <property type="match status" value="1"/>
</dbReference>
<dbReference type="InterPro" id="IPR038906">
    <property type="entry name" value="TTC36"/>
</dbReference>
<dbReference type="Gene3D" id="1.25.40.10">
    <property type="entry name" value="Tetratricopeptide repeat domain"/>
    <property type="match status" value="1"/>
</dbReference>
<protein>
    <recommendedName>
        <fullName evidence="2">Tetratricopeptide repeat protein 36</fullName>
    </recommendedName>
</protein>
<dbReference type="InterPro" id="IPR019734">
    <property type="entry name" value="TPR_rpt"/>
</dbReference>
<comment type="similarity">
    <text evidence="1">Belongs to the TTC36 family.</text>
</comment>
<dbReference type="GeneID" id="103180332"/>
<dbReference type="InterPro" id="IPR011990">
    <property type="entry name" value="TPR-like_helical_dom_sf"/>
</dbReference>
<dbReference type="PROSITE" id="PS50005">
    <property type="entry name" value="TPR"/>
    <property type="match status" value="1"/>
</dbReference>
<name>V9LAS4_CALMI</name>
<dbReference type="PANTHER" id="PTHR21405:SF0">
    <property type="entry name" value="TETRATRICOPEPTIDE REPEAT PROTEIN 36"/>
    <property type="match status" value="1"/>
</dbReference>